<dbReference type="EMBL" id="JBCAUS010000002">
    <property type="protein sequence ID" value="MEL4304516.1"/>
    <property type="molecule type" value="Genomic_DNA"/>
</dbReference>
<gene>
    <name evidence="9" type="ORF">WOA13_01510</name>
</gene>
<comment type="catalytic activity">
    <reaction evidence="1">
        <text>ATP + protein L-histidine = ADP + protein N-phospho-L-histidine.</text>
        <dbReference type="EC" id="2.7.13.3"/>
    </reaction>
</comment>
<keyword evidence="3" id="KW-0597">Phosphoprotein</keyword>
<dbReference type="SMART" id="SM00091">
    <property type="entry name" value="PAS"/>
    <property type="match status" value="3"/>
</dbReference>
<dbReference type="PROSITE" id="PS50109">
    <property type="entry name" value="HIS_KIN"/>
    <property type="match status" value="1"/>
</dbReference>
<dbReference type="InterPro" id="IPR036890">
    <property type="entry name" value="HATPase_C_sf"/>
</dbReference>
<dbReference type="SUPFAM" id="SSF55785">
    <property type="entry name" value="PYP-like sensor domain (PAS domain)"/>
    <property type="match status" value="3"/>
</dbReference>
<dbReference type="InterPro" id="IPR001610">
    <property type="entry name" value="PAC"/>
</dbReference>
<evidence type="ECO:0000313" key="10">
    <source>
        <dbReference type="Proteomes" id="UP001396646"/>
    </source>
</evidence>
<dbReference type="Gene3D" id="1.10.287.130">
    <property type="match status" value="1"/>
</dbReference>
<sequence>MEHYFEMIFNSVNDGIFIHTPEGRFLEVNRIMCDDLGYQKDELLQMSVMDITPPEFREATGKQVVEKLKQGGGIFETVSKCKDGSLAKVELNVRPIDYKGTPAILTVARNVTERKEMEKALRKSEISLANAQRIAHLGNWDWDIVTNELYWSDEIYRIFGLAPNEFGATYDAFLNSVHPDDRIFVQDAVDKAVYENDPYNIDHRILLPDGSERIVHEQGEITFNETGQPIRMVGTVQDITERKKIEKEVIIKEKAIDSSLNAIVFADLKGKILFANPSFLELWGYDNKNEIIGLNGNKLWNYEIDPLEIQNSLVSTGSWKGEAIARKKDGIEFSVAISSHFIIDDIGNPICLMASFVDITERKIKEKLVIEKAKAEASSRAKSELLSTMSHEMRTPLTIIIGYSDLLDMQEIGTLNQKQASYVQTILESGHHLLSLINDTLDLSKAEAHKMELNIEEFFIPDVIDDVKTALMPLTSSKNLDLLTNVNSDIATIKADKKKFKQILYNLMSNALKFTPEKGSITIETHPTNNMVQFNVIDNGIGMSEENMKRIFQPFQQVNTPETKEQQGTGLGLALTKKFVKMHGGKVWVKSELGKGTIFSFTLPFDQEIQV</sequence>
<dbReference type="Proteomes" id="UP001396646">
    <property type="component" value="Unassembled WGS sequence"/>
</dbReference>
<evidence type="ECO:0000313" key="9">
    <source>
        <dbReference type="EMBL" id="MEL4304516.1"/>
    </source>
</evidence>
<name>A0ABU9KQ52_9EURY</name>
<dbReference type="PROSITE" id="PS50113">
    <property type="entry name" value="PAC"/>
    <property type="match status" value="1"/>
</dbReference>
<dbReference type="SUPFAM" id="SSF47384">
    <property type="entry name" value="Homodimeric domain of signal transducing histidine kinase"/>
    <property type="match status" value="1"/>
</dbReference>
<dbReference type="PANTHER" id="PTHR43304">
    <property type="entry name" value="PHYTOCHROME-LIKE PROTEIN CPH1"/>
    <property type="match status" value="1"/>
</dbReference>
<evidence type="ECO:0000256" key="3">
    <source>
        <dbReference type="ARBA" id="ARBA00022553"/>
    </source>
</evidence>
<dbReference type="Pfam" id="PF00512">
    <property type="entry name" value="HisKA"/>
    <property type="match status" value="1"/>
</dbReference>
<dbReference type="Gene3D" id="3.30.565.10">
    <property type="entry name" value="Histidine kinase-like ATPase, C-terminal domain"/>
    <property type="match status" value="1"/>
</dbReference>
<keyword evidence="4" id="KW-0808">Transferase</keyword>
<dbReference type="Pfam" id="PF02518">
    <property type="entry name" value="HATPase_c"/>
    <property type="match status" value="1"/>
</dbReference>
<feature type="domain" description="PAS" evidence="7">
    <location>
        <begin position="1"/>
        <end position="71"/>
    </location>
</feature>
<dbReference type="InterPro" id="IPR003661">
    <property type="entry name" value="HisK_dim/P_dom"/>
</dbReference>
<dbReference type="EC" id="2.7.13.3" evidence="2"/>
<evidence type="ECO:0000259" key="7">
    <source>
        <dbReference type="PROSITE" id="PS50112"/>
    </source>
</evidence>
<dbReference type="NCBIfam" id="TIGR00229">
    <property type="entry name" value="sensory_box"/>
    <property type="match status" value="3"/>
</dbReference>
<dbReference type="InterPro" id="IPR005467">
    <property type="entry name" value="His_kinase_dom"/>
</dbReference>
<feature type="domain" description="PAS" evidence="7">
    <location>
        <begin position="253"/>
        <end position="285"/>
    </location>
</feature>
<dbReference type="InterPro" id="IPR004358">
    <property type="entry name" value="Sig_transdc_His_kin-like_C"/>
</dbReference>
<feature type="domain" description="Histidine kinase" evidence="6">
    <location>
        <begin position="388"/>
        <end position="607"/>
    </location>
</feature>
<evidence type="ECO:0000259" key="6">
    <source>
        <dbReference type="PROSITE" id="PS50109"/>
    </source>
</evidence>
<dbReference type="SUPFAM" id="SSF55874">
    <property type="entry name" value="ATPase domain of HSP90 chaperone/DNA topoisomerase II/histidine kinase"/>
    <property type="match status" value="1"/>
</dbReference>
<dbReference type="PROSITE" id="PS50112">
    <property type="entry name" value="PAS"/>
    <property type="match status" value="3"/>
</dbReference>
<evidence type="ECO:0000256" key="4">
    <source>
        <dbReference type="ARBA" id="ARBA00022679"/>
    </source>
</evidence>
<feature type="domain" description="PAS" evidence="7">
    <location>
        <begin position="149"/>
        <end position="196"/>
    </location>
</feature>
<dbReference type="Gene3D" id="3.30.450.20">
    <property type="entry name" value="PAS domain"/>
    <property type="match status" value="3"/>
</dbReference>
<keyword evidence="10" id="KW-1185">Reference proteome</keyword>
<accession>A0ABU9KQ52</accession>
<dbReference type="SMART" id="SM00086">
    <property type="entry name" value="PAC"/>
    <property type="match status" value="3"/>
</dbReference>
<proteinExistence type="predicted"/>
<comment type="caution">
    <text evidence="9">The sequence shown here is derived from an EMBL/GenBank/DDBJ whole genome shotgun (WGS) entry which is preliminary data.</text>
</comment>
<dbReference type="SMART" id="SM00388">
    <property type="entry name" value="HisKA"/>
    <property type="match status" value="1"/>
</dbReference>
<dbReference type="InterPro" id="IPR035965">
    <property type="entry name" value="PAS-like_dom_sf"/>
</dbReference>
<dbReference type="PANTHER" id="PTHR43304:SF1">
    <property type="entry name" value="PAC DOMAIN-CONTAINING PROTEIN"/>
    <property type="match status" value="1"/>
</dbReference>
<evidence type="ECO:0000256" key="5">
    <source>
        <dbReference type="ARBA" id="ARBA00022777"/>
    </source>
</evidence>
<evidence type="ECO:0000256" key="2">
    <source>
        <dbReference type="ARBA" id="ARBA00012438"/>
    </source>
</evidence>
<evidence type="ECO:0000256" key="1">
    <source>
        <dbReference type="ARBA" id="ARBA00000085"/>
    </source>
</evidence>
<dbReference type="CDD" id="cd00130">
    <property type="entry name" value="PAS"/>
    <property type="match status" value="3"/>
</dbReference>
<dbReference type="InterPro" id="IPR013656">
    <property type="entry name" value="PAS_4"/>
</dbReference>
<dbReference type="RefSeq" id="WP_342126239.1">
    <property type="nucleotide sequence ID" value="NZ_JBCAUS010000002.1"/>
</dbReference>
<dbReference type="SMART" id="SM00387">
    <property type="entry name" value="HATPase_c"/>
    <property type="match status" value="1"/>
</dbReference>
<dbReference type="Pfam" id="PF08447">
    <property type="entry name" value="PAS_3"/>
    <property type="match status" value="1"/>
</dbReference>
<reference evidence="9 10" key="1">
    <citation type="submission" date="2024-04" db="EMBL/GenBank/DDBJ databases">
        <title>Methanococcoides sp. LMO-2.</title>
        <authorList>
            <person name="Liang L."/>
        </authorList>
    </citation>
    <scope>NUCLEOTIDE SEQUENCE [LARGE SCALE GENOMIC DNA]</scope>
    <source>
        <strain evidence="9 10">LMO-2</strain>
    </source>
</reference>
<dbReference type="CDD" id="cd16922">
    <property type="entry name" value="HATPase_EvgS-ArcB-TorS-like"/>
    <property type="match status" value="1"/>
</dbReference>
<organism evidence="9 10">
    <name type="scientific">Methanococcoides cohabitans</name>
    <dbReference type="NCBI Taxonomy" id="3136559"/>
    <lineage>
        <taxon>Archaea</taxon>
        <taxon>Methanobacteriati</taxon>
        <taxon>Methanobacteriota</taxon>
        <taxon>Stenosarchaea group</taxon>
        <taxon>Methanomicrobia</taxon>
        <taxon>Methanosarcinales</taxon>
        <taxon>Methanosarcinaceae</taxon>
        <taxon>Methanococcoides</taxon>
    </lineage>
</organism>
<dbReference type="Gene3D" id="2.10.70.100">
    <property type="match status" value="1"/>
</dbReference>
<dbReference type="InterPro" id="IPR013655">
    <property type="entry name" value="PAS_fold_3"/>
</dbReference>
<dbReference type="InterPro" id="IPR003594">
    <property type="entry name" value="HATPase_dom"/>
</dbReference>
<dbReference type="Pfam" id="PF08448">
    <property type="entry name" value="PAS_4"/>
    <property type="match status" value="1"/>
</dbReference>
<dbReference type="InterPro" id="IPR036097">
    <property type="entry name" value="HisK_dim/P_sf"/>
</dbReference>
<feature type="domain" description="PAC" evidence="8">
    <location>
        <begin position="199"/>
        <end position="251"/>
    </location>
</feature>
<dbReference type="PRINTS" id="PR00344">
    <property type="entry name" value="BCTRLSENSOR"/>
</dbReference>
<evidence type="ECO:0000259" key="8">
    <source>
        <dbReference type="PROSITE" id="PS50113"/>
    </source>
</evidence>
<dbReference type="CDD" id="cd00082">
    <property type="entry name" value="HisKA"/>
    <property type="match status" value="1"/>
</dbReference>
<keyword evidence="5" id="KW-0418">Kinase</keyword>
<protein>
    <recommendedName>
        <fullName evidence="2">histidine kinase</fullName>
        <ecNumber evidence="2">2.7.13.3</ecNumber>
    </recommendedName>
</protein>
<dbReference type="InterPro" id="IPR000014">
    <property type="entry name" value="PAS"/>
</dbReference>
<dbReference type="InterPro" id="IPR000700">
    <property type="entry name" value="PAS-assoc_C"/>
</dbReference>
<dbReference type="InterPro" id="IPR052162">
    <property type="entry name" value="Sensor_kinase/Photoreceptor"/>
</dbReference>
<dbReference type="Pfam" id="PF13426">
    <property type="entry name" value="PAS_9"/>
    <property type="match status" value="1"/>
</dbReference>